<gene>
    <name evidence="15" type="primary">LOC113501959</name>
</gene>
<evidence type="ECO:0000256" key="5">
    <source>
        <dbReference type="ARBA" id="ARBA00022825"/>
    </source>
</evidence>
<dbReference type="SUPFAM" id="SSF50494">
    <property type="entry name" value="Trypsin-like serine proteases"/>
    <property type="match status" value="1"/>
</dbReference>
<dbReference type="FunFam" id="2.40.10.10:FF:000002">
    <property type="entry name" value="Transmembrane protease serine"/>
    <property type="match status" value="1"/>
</dbReference>
<evidence type="ECO:0000256" key="12">
    <source>
        <dbReference type="SAM" id="SignalP"/>
    </source>
</evidence>
<reference evidence="15" key="1">
    <citation type="submission" date="2025-08" db="UniProtKB">
        <authorList>
            <consortium name="RefSeq"/>
        </authorList>
    </citation>
    <scope>IDENTIFICATION</scope>
</reference>
<comment type="function">
    <text evidence="9">Fibrinolytic activity; shows preferential cleavage of Arg-Gly bonds in all three fibrinogen chains. Contact with the caterpillars causes severe bleeding, due the anticoagulant effect of the protein.</text>
</comment>
<name>A0A7E5WEG8_TRINI</name>
<dbReference type="InterPro" id="IPR050430">
    <property type="entry name" value="Peptidase_S1"/>
</dbReference>
<dbReference type="GO" id="GO:0004252">
    <property type="term" value="F:serine-type endopeptidase activity"/>
    <property type="evidence" value="ECO:0007669"/>
    <property type="project" value="InterPro"/>
</dbReference>
<dbReference type="Proteomes" id="UP000322000">
    <property type="component" value="Chromosome 16"/>
</dbReference>
<dbReference type="Gene3D" id="2.40.10.10">
    <property type="entry name" value="Trypsin-like serine proteases"/>
    <property type="match status" value="1"/>
</dbReference>
<dbReference type="GO" id="GO:0090729">
    <property type="term" value="F:toxin activity"/>
    <property type="evidence" value="ECO:0007669"/>
    <property type="project" value="UniProtKB-KW"/>
</dbReference>
<accession>A0A7E5WEG8</accession>
<dbReference type="OrthoDB" id="9425590at2759"/>
<keyword evidence="3 11" id="KW-0645">Protease</keyword>
<dbReference type="GeneID" id="113501959"/>
<dbReference type="InParanoid" id="A0A7E5WEG8"/>
<keyword evidence="5 11" id="KW-0720">Serine protease</keyword>
<dbReference type="AlphaFoldDB" id="A0A7E5WEG8"/>
<proteinExistence type="inferred from homology"/>
<evidence type="ECO:0000256" key="7">
    <source>
        <dbReference type="ARBA" id="ARBA00023240"/>
    </source>
</evidence>
<evidence type="ECO:0000259" key="13">
    <source>
        <dbReference type="PROSITE" id="PS50240"/>
    </source>
</evidence>
<dbReference type="PROSITE" id="PS00134">
    <property type="entry name" value="TRYPSIN_HIS"/>
    <property type="match status" value="1"/>
</dbReference>
<dbReference type="GO" id="GO:0005576">
    <property type="term" value="C:extracellular region"/>
    <property type="evidence" value="ECO:0007669"/>
    <property type="project" value="UniProtKB-SubCell"/>
</dbReference>
<dbReference type="PANTHER" id="PTHR24276:SF91">
    <property type="entry name" value="AT26814P-RELATED"/>
    <property type="match status" value="1"/>
</dbReference>
<evidence type="ECO:0000256" key="4">
    <source>
        <dbReference type="ARBA" id="ARBA00022801"/>
    </source>
</evidence>
<comment type="similarity">
    <text evidence="8">Belongs to the peptidase S1 family. CLIP subfamily.</text>
</comment>
<keyword evidence="12" id="KW-0732">Signal</keyword>
<evidence type="ECO:0000256" key="3">
    <source>
        <dbReference type="ARBA" id="ARBA00022670"/>
    </source>
</evidence>
<evidence type="ECO:0000256" key="11">
    <source>
        <dbReference type="RuleBase" id="RU363034"/>
    </source>
</evidence>
<dbReference type="RefSeq" id="XP_026739093.1">
    <property type="nucleotide sequence ID" value="XM_026883292.1"/>
</dbReference>
<dbReference type="InterPro" id="IPR001314">
    <property type="entry name" value="Peptidase_S1A"/>
</dbReference>
<feature type="domain" description="Peptidase S1" evidence="13">
    <location>
        <begin position="23"/>
        <end position="254"/>
    </location>
</feature>
<dbReference type="PROSITE" id="PS50240">
    <property type="entry name" value="TRYPSIN_DOM"/>
    <property type="match status" value="1"/>
</dbReference>
<keyword evidence="4 11" id="KW-0378">Hydrolase</keyword>
<dbReference type="InterPro" id="IPR033116">
    <property type="entry name" value="TRYPSIN_SER"/>
</dbReference>
<dbReference type="CDD" id="cd00190">
    <property type="entry name" value="Tryp_SPc"/>
    <property type="match status" value="1"/>
</dbReference>
<dbReference type="PRINTS" id="PR00722">
    <property type="entry name" value="CHYMOTRYPSIN"/>
</dbReference>
<dbReference type="FunCoup" id="A0A7E5WEG8">
    <property type="interactions" value="110"/>
</dbReference>
<sequence>MRVIVLLTLIIAAVSAVPLSERIVGGSVTNIETYPTIAALLFTWNWSNYAQSCGGIILNNRSVLTAAHCPHQDPPNRWRFRVGSTWANNGGIVHHINQIIIHPQFVRATFESDIAVLRSATNIVFNNAVAPASIAGSNYNLRDNQVVWAAGWGSTAFGGSNSPQLRHVQIWTINQAVCRQRYSSRDTTISDNMLCAGWLDVGGRDQCGGDSGGPLYHNGIVVGITSFGHQCALANYPGINVRVTRFTSWIQANA</sequence>
<dbReference type="SMART" id="SM00020">
    <property type="entry name" value="Tryp_SPc"/>
    <property type="match status" value="1"/>
</dbReference>
<dbReference type="InterPro" id="IPR001254">
    <property type="entry name" value="Trypsin_dom"/>
</dbReference>
<keyword evidence="10" id="KW-1205">Fibrinolytic toxin</keyword>
<dbReference type="InterPro" id="IPR018114">
    <property type="entry name" value="TRYPSIN_HIS"/>
</dbReference>
<evidence type="ECO:0000256" key="10">
    <source>
        <dbReference type="ARBA" id="ARBA00084094"/>
    </source>
</evidence>
<evidence type="ECO:0000256" key="6">
    <source>
        <dbReference type="ARBA" id="ARBA00023157"/>
    </source>
</evidence>
<keyword evidence="14" id="KW-1185">Reference proteome</keyword>
<evidence type="ECO:0000313" key="14">
    <source>
        <dbReference type="Proteomes" id="UP000322000"/>
    </source>
</evidence>
<organism evidence="14 15">
    <name type="scientific">Trichoplusia ni</name>
    <name type="common">Cabbage looper</name>
    <dbReference type="NCBI Taxonomy" id="7111"/>
    <lineage>
        <taxon>Eukaryota</taxon>
        <taxon>Metazoa</taxon>
        <taxon>Ecdysozoa</taxon>
        <taxon>Arthropoda</taxon>
        <taxon>Hexapoda</taxon>
        <taxon>Insecta</taxon>
        <taxon>Pterygota</taxon>
        <taxon>Neoptera</taxon>
        <taxon>Endopterygota</taxon>
        <taxon>Lepidoptera</taxon>
        <taxon>Glossata</taxon>
        <taxon>Ditrysia</taxon>
        <taxon>Noctuoidea</taxon>
        <taxon>Noctuidae</taxon>
        <taxon>Plusiinae</taxon>
        <taxon>Trichoplusia</taxon>
    </lineage>
</organism>
<dbReference type="Pfam" id="PF00089">
    <property type="entry name" value="Trypsin"/>
    <property type="match status" value="1"/>
</dbReference>
<evidence type="ECO:0000256" key="1">
    <source>
        <dbReference type="ARBA" id="ARBA00004239"/>
    </source>
</evidence>
<dbReference type="GO" id="GO:0006508">
    <property type="term" value="P:proteolysis"/>
    <property type="evidence" value="ECO:0007669"/>
    <property type="project" value="UniProtKB-KW"/>
</dbReference>
<evidence type="ECO:0000256" key="8">
    <source>
        <dbReference type="ARBA" id="ARBA00024195"/>
    </source>
</evidence>
<dbReference type="PANTHER" id="PTHR24276">
    <property type="entry name" value="POLYSERASE-RELATED"/>
    <property type="match status" value="1"/>
</dbReference>
<comment type="subcellular location">
    <subcellularLocation>
        <location evidence="1">Secreted</location>
        <location evidence="1">Extracellular space</location>
    </subcellularLocation>
</comment>
<dbReference type="InterPro" id="IPR043504">
    <property type="entry name" value="Peptidase_S1_PA_chymotrypsin"/>
</dbReference>
<evidence type="ECO:0000313" key="15">
    <source>
        <dbReference type="RefSeq" id="XP_026739093.1"/>
    </source>
</evidence>
<keyword evidence="2" id="KW-0800">Toxin</keyword>
<keyword evidence="6" id="KW-1015">Disulfide bond</keyword>
<dbReference type="PROSITE" id="PS00135">
    <property type="entry name" value="TRYPSIN_SER"/>
    <property type="match status" value="1"/>
</dbReference>
<feature type="signal peptide" evidence="12">
    <location>
        <begin position="1"/>
        <end position="16"/>
    </location>
</feature>
<keyword evidence="7" id="KW-1199">Hemostasis impairing toxin</keyword>
<protein>
    <submittedName>
        <fullName evidence="15">Trypsin, alkaline C-like</fullName>
    </submittedName>
</protein>
<feature type="chain" id="PRO_5028817030" evidence="12">
    <location>
        <begin position="17"/>
        <end position="254"/>
    </location>
</feature>
<dbReference type="FunFam" id="2.40.10.10:FF:000068">
    <property type="entry name" value="transmembrane protease serine 2"/>
    <property type="match status" value="1"/>
</dbReference>
<evidence type="ECO:0000256" key="2">
    <source>
        <dbReference type="ARBA" id="ARBA00022656"/>
    </source>
</evidence>
<dbReference type="KEGG" id="tnl:113501959"/>
<dbReference type="InterPro" id="IPR009003">
    <property type="entry name" value="Peptidase_S1_PA"/>
</dbReference>
<evidence type="ECO:0000256" key="9">
    <source>
        <dbReference type="ARBA" id="ARBA00055534"/>
    </source>
</evidence>